<sequence>MGWGRTAGGGGEGGVGSASGVCFGFFFCSFFCDLLTCSTRFESLAFVFVLLPWCSRWDSSVPCCGLLVAPSPLPA</sequence>
<evidence type="ECO:0000313" key="2">
    <source>
        <dbReference type="Proteomes" id="UP000218209"/>
    </source>
</evidence>
<organism evidence="1 2">
    <name type="scientific">Porphyra umbilicalis</name>
    <name type="common">Purple laver</name>
    <name type="synonym">Red alga</name>
    <dbReference type="NCBI Taxonomy" id="2786"/>
    <lineage>
        <taxon>Eukaryota</taxon>
        <taxon>Rhodophyta</taxon>
        <taxon>Bangiophyceae</taxon>
        <taxon>Bangiales</taxon>
        <taxon>Bangiaceae</taxon>
        <taxon>Porphyra</taxon>
    </lineage>
</organism>
<keyword evidence="2" id="KW-1185">Reference proteome</keyword>
<accession>A0A1X6NKM0</accession>
<dbReference type="EMBL" id="KV919720">
    <property type="protein sequence ID" value="OSX69179.1"/>
    <property type="molecule type" value="Genomic_DNA"/>
</dbReference>
<dbReference type="AlphaFoldDB" id="A0A1X6NKM0"/>
<gene>
    <name evidence="1" type="ORF">BU14_1769s0001</name>
</gene>
<name>A0A1X6NKM0_PORUM</name>
<reference evidence="1 2" key="1">
    <citation type="submission" date="2017-03" db="EMBL/GenBank/DDBJ databases">
        <title>WGS assembly of Porphyra umbilicalis.</title>
        <authorList>
            <person name="Brawley S.H."/>
            <person name="Blouin N.A."/>
            <person name="Ficko-Blean E."/>
            <person name="Wheeler G.L."/>
            <person name="Lohr M."/>
            <person name="Goodson H.V."/>
            <person name="Jenkins J.W."/>
            <person name="Blaby-Haas C.E."/>
            <person name="Helliwell K.E."/>
            <person name="Chan C."/>
            <person name="Marriage T."/>
            <person name="Bhattacharya D."/>
            <person name="Klein A.S."/>
            <person name="Badis Y."/>
            <person name="Brodie J."/>
            <person name="Cao Y."/>
            <person name="Collen J."/>
            <person name="Dittami S.M."/>
            <person name="Gachon C.M."/>
            <person name="Green B.R."/>
            <person name="Karpowicz S."/>
            <person name="Kim J.W."/>
            <person name="Kudahl U."/>
            <person name="Lin S."/>
            <person name="Michel G."/>
            <person name="Mittag M."/>
            <person name="Olson B.J."/>
            <person name="Pangilinan J."/>
            <person name="Peng Y."/>
            <person name="Qiu H."/>
            <person name="Shu S."/>
            <person name="Singer J.T."/>
            <person name="Smith A.G."/>
            <person name="Sprecher B.N."/>
            <person name="Wagner V."/>
            <person name="Wang W."/>
            <person name="Wang Z.-Y."/>
            <person name="Yan J."/>
            <person name="Yarish C."/>
            <person name="Zoeuner-Riek S."/>
            <person name="Zhuang Y."/>
            <person name="Zou Y."/>
            <person name="Lindquist E.A."/>
            <person name="Grimwood J."/>
            <person name="Barry K."/>
            <person name="Rokhsar D.S."/>
            <person name="Schmutz J."/>
            <person name="Stiller J.W."/>
            <person name="Grossman A.R."/>
            <person name="Prochnik S.E."/>
        </authorList>
    </citation>
    <scope>NUCLEOTIDE SEQUENCE [LARGE SCALE GENOMIC DNA]</scope>
    <source>
        <strain evidence="1">4086291</strain>
    </source>
</reference>
<dbReference type="Proteomes" id="UP000218209">
    <property type="component" value="Unassembled WGS sequence"/>
</dbReference>
<proteinExistence type="predicted"/>
<protein>
    <submittedName>
        <fullName evidence="1">Uncharacterized protein</fullName>
    </submittedName>
</protein>
<evidence type="ECO:0000313" key="1">
    <source>
        <dbReference type="EMBL" id="OSX69179.1"/>
    </source>
</evidence>